<dbReference type="AlphaFoldDB" id="A0A9W4H1V9"/>
<comment type="caution">
    <text evidence="1">The sequence shown here is derived from an EMBL/GenBank/DDBJ whole genome shotgun (WGS) entry which is preliminary data.</text>
</comment>
<sequence length="23" mass="2676">MSHTRVTLIMTRLCQKNGEVRDS</sequence>
<gene>
    <name evidence="1" type="ORF">SBRY_30898</name>
</gene>
<name>A0A9W4H1V9_9ACTN</name>
<evidence type="ECO:0000313" key="2">
    <source>
        <dbReference type="Proteomes" id="UP001153328"/>
    </source>
</evidence>
<evidence type="ECO:0000313" key="1">
    <source>
        <dbReference type="EMBL" id="CAG7643794.1"/>
    </source>
</evidence>
<dbReference type="Proteomes" id="UP001153328">
    <property type="component" value="Unassembled WGS sequence"/>
</dbReference>
<reference evidence="1" key="1">
    <citation type="submission" date="2021-06" db="EMBL/GenBank/DDBJ databases">
        <authorList>
            <person name="Arsene-Ploetze F."/>
        </authorList>
    </citation>
    <scope>NUCLEOTIDE SEQUENCE</scope>
    <source>
        <strain evidence="1">SBRY1</strain>
    </source>
</reference>
<accession>A0A9W4H1V9</accession>
<dbReference type="EMBL" id="CAJVAX010000017">
    <property type="protein sequence ID" value="CAG7643794.1"/>
    <property type="molecule type" value="Genomic_DNA"/>
</dbReference>
<keyword evidence="2" id="KW-1185">Reference proteome</keyword>
<protein>
    <submittedName>
        <fullName evidence="1">Uncharacterized protein</fullName>
    </submittedName>
</protein>
<organism evidence="1 2">
    <name type="scientific">Actinacidiphila bryophytorum</name>
    <dbReference type="NCBI Taxonomy" id="1436133"/>
    <lineage>
        <taxon>Bacteria</taxon>
        <taxon>Bacillati</taxon>
        <taxon>Actinomycetota</taxon>
        <taxon>Actinomycetes</taxon>
        <taxon>Kitasatosporales</taxon>
        <taxon>Streptomycetaceae</taxon>
        <taxon>Actinacidiphila</taxon>
    </lineage>
</organism>
<proteinExistence type="predicted"/>